<feature type="compositionally biased region" description="Acidic residues" evidence="13">
    <location>
        <begin position="769"/>
        <end position="783"/>
    </location>
</feature>
<dbReference type="InterPro" id="IPR036388">
    <property type="entry name" value="WH-like_DNA-bd_sf"/>
</dbReference>
<name>A0A165EEZ4_9BASI</name>
<dbReference type="GO" id="GO:0009378">
    <property type="term" value="F:four-way junction helicase activity"/>
    <property type="evidence" value="ECO:0007669"/>
    <property type="project" value="TreeGrafter"/>
</dbReference>
<dbReference type="InterPro" id="IPR032284">
    <property type="entry name" value="RecQ_Zn-bd"/>
</dbReference>
<evidence type="ECO:0000256" key="4">
    <source>
        <dbReference type="ARBA" id="ARBA00022801"/>
    </source>
</evidence>
<dbReference type="InterPro" id="IPR014001">
    <property type="entry name" value="Helicase_ATP-bd"/>
</dbReference>
<evidence type="ECO:0000256" key="13">
    <source>
        <dbReference type="SAM" id="MobiDB-lite"/>
    </source>
</evidence>
<dbReference type="STRING" id="1353952.A0A165EEZ4"/>
<dbReference type="SMART" id="SM00490">
    <property type="entry name" value="HELICc"/>
    <property type="match status" value="1"/>
</dbReference>
<reference evidence="16 17" key="1">
    <citation type="journal article" date="2016" name="Mol. Biol. Evol.">
        <title>Comparative Genomics of Early-Diverging Mushroom-Forming Fungi Provides Insights into the Origins of Lignocellulose Decay Capabilities.</title>
        <authorList>
            <person name="Nagy L.G."/>
            <person name="Riley R."/>
            <person name="Tritt A."/>
            <person name="Adam C."/>
            <person name="Daum C."/>
            <person name="Floudas D."/>
            <person name="Sun H."/>
            <person name="Yadav J.S."/>
            <person name="Pangilinan J."/>
            <person name="Larsson K.H."/>
            <person name="Matsuura K."/>
            <person name="Barry K."/>
            <person name="Labutti K."/>
            <person name="Kuo R."/>
            <person name="Ohm R.A."/>
            <person name="Bhattacharya S.S."/>
            <person name="Shirouzu T."/>
            <person name="Yoshinaga Y."/>
            <person name="Martin F.M."/>
            <person name="Grigoriev I.V."/>
            <person name="Hibbett D.S."/>
        </authorList>
    </citation>
    <scope>NUCLEOTIDE SEQUENCE [LARGE SCALE GENOMIC DNA]</scope>
    <source>
        <strain evidence="16 17">HHB12733</strain>
    </source>
</reference>
<gene>
    <name evidence="16" type="ORF">CALCODRAFT_438129</name>
</gene>
<feature type="domain" description="Helicase C-terminal" evidence="15">
    <location>
        <begin position="357"/>
        <end position="508"/>
    </location>
</feature>
<dbReference type="Pfam" id="PF00270">
    <property type="entry name" value="DEAD"/>
    <property type="match status" value="1"/>
</dbReference>
<keyword evidence="5 11" id="KW-0347">Helicase</keyword>
<dbReference type="GO" id="GO:0005694">
    <property type="term" value="C:chromosome"/>
    <property type="evidence" value="ECO:0007669"/>
    <property type="project" value="TreeGrafter"/>
</dbReference>
<dbReference type="Gene3D" id="3.40.50.300">
    <property type="entry name" value="P-loop containing nucleotide triphosphate hydrolases"/>
    <property type="match status" value="2"/>
</dbReference>
<dbReference type="InterPro" id="IPR011545">
    <property type="entry name" value="DEAD/DEAH_box_helicase_dom"/>
</dbReference>
<dbReference type="PANTHER" id="PTHR13710:SF105">
    <property type="entry name" value="ATP-DEPENDENT DNA HELICASE Q1"/>
    <property type="match status" value="1"/>
</dbReference>
<dbReference type="GO" id="GO:0005524">
    <property type="term" value="F:ATP binding"/>
    <property type="evidence" value="ECO:0007669"/>
    <property type="project" value="UniProtKB-KW"/>
</dbReference>
<proteinExistence type="inferred from homology"/>
<evidence type="ECO:0000256" key="1">
    <source>
        <dbReference type="ARBA" id="ARBA00005446"/>
    </source>
</evidence>
<keyword evidence="7" id="KW-0238">DNA-binding</keyword>
<dbReference type="Gene3D" id="1.10.10.10">
    <property type="entry name" value="Winged helix-like DNA-binding domain superfamily/Winged helix DNA-binding domain"/>
    <property type="match status" value="1"/>
</dbReference>
<dbReference type="GO" id="GO:0005634">
    <property type="term" value="C:nucleus"/>
    <property type="evidence" value="ECO:0007669"/>
    <property type="project" value="UniProtKB-SubCell"/>
</dbReference>
<keyword evidence="17" id="KW-1185">Reference proteome</keyword>
<dbReference type="CDD" id="cd18794">
    <property type="entry name" value="SF2_C_RecQ"/>
    <property type="match status" value="1"/>
</dbReference>
<dbReference type="InterPro" id="IPR001650">
    <property type="entry name" value="Helicase_C-like"/>
</dbReference>
<sequence>MASSSTTYTNGSTSYGQRSNLKSRLTSLDSEIASVERDIAKLQTLRHSLLEEKTGVQRELEASMGRTLSARPPAGPGPSNASARGKGKGKGIDYMDEFEWGQELLHRARKVFGIKDFRFCQKGVCNANMDGRDIVCVMPTGGGKSLTYQLPALLTPGTTVVISPLVSLIADQIMHLREAGVEAVMLTGATSKEESRDIFTRLGQKKQTKGRGAVRAVDDGNSEQEEIKLCYVTPERIAKSKTFMSLMEKMALDGRLARIVIDEAHCVSSLGHDFRPDYKKLSILRQLFPTVPILALSATCPPSVLKDLLKILKMRPVVDGNAATIDGTVYFSSPLYRANLHYSVLPKPSSQAAAIQAMADYILAHHARDSGIVYCLSKKDTQTVADGIREASGGKIKTGVYHADVEDEVKEGIHRKWRNGQVQVVCATIAFGLGIDKGDVRFVLHHSMSKSIDGFYQESGRAGRDGKDADCVLYYRGQDATRLSSLICGEIEGQEKLHEMLRFAQNLTDCRKLLFARYFSSSSDLSTAAWEDPSAGPGTSLAKCGHCDNCTRSPSTIERRDVSVQSWQLLRIVEAVCREGGRVTVGILSDLARGLAGGAFNVSSGGKKRKRTEKAELDLEDVAGGKVGLSKDDVETLTIQLILDHYLKEDFHQTAYAINVYLSPGSQAPRLTRLSKSAVASGSGPRLECTFMTAKRRGSTTKAATAKSKQLSIKDSEWIPKRKPKASQPSQIEGNEDYEAQLDDEMDDIEAADDFGQQRQLSPAIFDIPDSDETDVQEGDDWQLDFRGSKRRPSADKPASKRMKTERESGRHNVDTDADGITAVWEDGQEVYVISP</sequence>
<dbReference type="Proteomes" id="UP000076842">
    <property type="component" value="Unassembled WGS sequence"/>
</dbReference>
<evidence type="ECO:0000256" key="2">
    <source>
        <dbReference type="ARBA" id="ARBA00022723"/>
    </source>
</evidence>
<keyword evidence="12" id="KW-0175">Coiled coil</keyword>
<dbReference type="EC" id="5.6.2.4" evidence="11"/>
<feature type="region of interest" description="Disordered" evidence="13">
    <location>
        <begin position="56"/>
        <end position="88"/>
    </location>
</feature>
<evidence type="ECO:0000256" key="8">
    <source>
        <dbReference type="ARBA" id="ARBA00023235"/>
    </source>
</evidence>
<keyword evidence="8" id="KW-0413">Isomerase</keyword>
<keyword evidence="2" id="KW-0479">Metal-binding</keyword>
<feature type="compositionally biased region" description="Low complexity" evidence="13">
    <location>
        <begin position="69"/>
        <end position="84"/>
    </location>
</feature>
<dbReference type="Pfam" id="PF16124">
    <property type="entry name" value="RecQ_Zn_bind"/>
    <property type="match status" value="1"/>
</dbReference>
<dbReference type="InterPro" id="IPR004589">
    <property type="entry name" value="DNA_helicase_ATP-dep_RecQ"/>
</dbReference>
<dbReference type="GO" id="GO:0016887">
    <property type="term" value="F:ATP hydrolysis activity"/>
    <property type="evidence" value="ECO:0007669"/>
    <property type="project" value="RHEA"/>
</dbReference>
<dbReference type="AlphaFoldDB" id="A0A165EEZ4"/>
<keyword evidence="4 11" id="KW-0378">Hydrolase</keyword>
<evidence type="ECO:0000313" key="16">
    <source>
        <dbReference type="EMBL" id="KZT54726.1"/>
    </source>
</evidence>
<dbReference type="GO" id="GO:0000724">
    <property type="term" value="P:double-strand break repair via homologous recombination"/>
    <property type="evidence" value="ECO:0007669"/>
    <property type="project" value="TreeGrafter"/>
</dbReference>
<feature type="coiled-coil region" evidence="12">
    <location>
        <begin position="18"/>
        <end position="52"/>
    </location>
</feature>
<evidence type="ECO:0000256" key="7">
    <source>
        <dbReference type="ARBA" id="ARBA00023125"/>
    </source>
</evidence>
<evidence type="ECO:0000256" key="9">
    <source>
        <dbReference type="ARBA" id="ARBA00023242"/>
    </source>
</evidence>
<keyword evidence="6 11" id="KW-0067">ATP-binding</keyword>
<dbReference type="PROSITE" id="PS00690">
    <property type="entry name" value="DEAH_ATP_HELICASE"/>
    <property type="match status" value="1"/>
</dbReference>
<organism evidence="16 17">
    <name type="scientific">Calocera cornea HHB12733</name>
    <dbReference type="NCBI Taxonomy" id="1353952"/>
    <lineage>
        <taxon>Eukaryota</taxon>
        <taxon>Fungi</taxon>
        <taxon>Dikarya</taxon>
        <taxon>Basidiomycota</taxon>
        <taxon>Agaricomycotina</taxon>
        <taxon>Dacrymycetes</taxon>
        <taxon>Dacrymycetales</taxon>
        <taxon>Dacrymycetaceae</taxon>
        <taxon>Calocera</taxon>
    </lineage>
</organism>
<evidence type="ECO:0000256" key="12">
    <source>
        <dbReference type="SAM" id="Coils"/>
    </source>
</evidence>
<dbReference type="SMART" id="SM00487">
    <property type="entry name" value="DEXDc"/>
    <property type="match status" value="1"/>
</dbReference>
<dbReference type="PROSITE" id="PS51194">
    <property type="entry name" value="HELICASE_CTER"/>
    <property type="match status" value="1"/>
</dbReference>
<comment type="subcellular location">
    <subcellularLocation>
        <location evidence="11">Nucleus</location>
    </subcellularLocation>
</comment>
<comment type="catalytic activity">
    <reaction evidence="10 11">
        <text>Couples ATP hydrolysis with the unwinding of duplex DNA by translocating in the 3'-5' direction.</text>
        <dbReference type="EC" id="5.6.2.4"/>
    </reaction>
</comment>
<keyword evidence="3 11" id="KW-0547">Nucleotide-binding</keyword>
<dbReference type="PROSITE" id="PS51192">
    <property type="entry name" value="HELICASE_ATP_BIND_1"/>
    <property type="match status" value="1"/>
</dbReference>
<dbReference type="GO" id="GO:0003677">
    <property type="term" value="F:DNA binding"/>
    <property type="evidence" value="ECO:0007669"/>
    <property type="project" value="UniProtKB-KW"/>
</dbReference>
<keyword evidence="9 11" id="KW-0539">Nucleus</keyword>
<dbReference type="OrthoDB" id="10261556at2759"/>
<comment type="catalytic activity">
    <reaction evidence="11">
        <text>ATP + H2O = ADP + phosphate + H(+)</text>
        <dbReference type="Rhea" id="RHEA:13065"/>
        <dbReference type="ChEBI" id="CHEBI:15377"/>
        <dbReference type="ChEBI" id="CHEBI:15378"/>
        <dbReference type="ChEBI" id="CHEBI:30616"/>
        <dbReference type="ChEBI" id="CHEBI:43474"/>
        <dbReference type="ChEBI" id="CHEBI:456216"/>
    </reaction>
</comment>
<evidence type="ECO:0000256" key="3">
    <source>
        <dbReference type="ARBA" id="ARBA00022741"/>
    </source>
</evidence>
<accession>A0A165EEZ4</accession>
<dbReference type="GO" id="GO:0005737">
    <property type="term" value="C:cytoplasm"/>
    <property type="evidence" value="ECO:0007669"/>
    <property type="project" value="TreeGrafter"/>
</dbReference>
<dbReference type="GO" id="GO:0046872">
    <property type="term" value="F:metal ion binding"/>
    <property type="evidence" value="ECO:0007669"/>
    <property type="project" value="UniProtKB-KW"/>
</dbReference>
<evidence type="ECO:0000256" key="5">
    <source>
        <dbReference type="ARBA" id="ARBA00022806"/>
    </source>
</evidence>
<dbReference type="FunFam" id="3.40.50.300:FF:001544">
    <property type="entry name" value="ATP-dependent DNA helicase"/>
    <property type="match status" value="1"/>
</dbReference>
<dbReference type="InterPro" id="IPR027417">
    <property type="entry name" value="P-loop_NTPase"/>
</dbReference>
<dbReference type="Pfam" id="PF00271">
    <property type="entry name" value="Helicase_C"/>
    <property type="match status" value="1"/>
</dbReference>
<dbReference type="InterPro" id="IPR002464">
    <property type="entry name" value="DNA/RNA_helicase_DEAH_CS"/>
</dbReference>
<feature type="domain" description="Helicase ATP-binding" evidence="14">
    <location>
        <begin position="125"/>
        <end position="318"/>
    </location>
</feature>
<feature type="compositionally biased region" description="Basic and acidic residues" evidence="13">
    <location>
        <begin position="793"/>
        <end position="815"/>
    </location>
</feature>
<dbReference type="InParanoid" id="A0A165EEZ4"/>
<evidence type="ECO:0000256" key="10">
    <source>
        <dbReference type="ARBA" id="ARBA00034617"/>
    </source>
</evidence>
<evidence type="ECO:0000256" key="11">
    <source>
        <dbReference type="RuleBase" id="RU364117"/>
    </source>
</evidence>
<comment type="similarity">
    <text evidence="1 11">Belongs to the helicase family. RecQ subfamily.</text>
</comment>
<evidence type="ECO:0000259" key="14">
    <source>
        <dbReference type="PROSITE" id="PS51192"/>
    </source>
</evidence>
<feature type="region of interest" description="Disordered" evidence="13">
    <location>
        <begin position="716"/>
        <end position="735"/>
    </location>
</feature>
<dbReference type="NCBIfam" id="TIGR00614">
    <property type="entry name" value="recQ_fam"/>
    <property type="match status" value="1"/>
</dbReference>
<dbReference type="PANTHER" id="PTHR13710">
    <property type="entry name" value="DNA HELICASE RECQ FAMILY MEMBER"/>
    <property type="match status" value="1"/>
</dbReference>
<dbReference type="SUPFAM" id="SSF52540">
    <property type="entry name" value="P-loop containing nucleoside triphosphate hydrolases"/>
    <property type="match status" value="1"/>
</dbReference>
<feature type="region of interest" description="Disordered" evidence="13">
    <location>
        <begin position="768"/>
        <end position="821"/>
    </location>
</feature>
<evidence type="ECO:0000256" key="6">
    <source>
        <dbReference type="ARBA" id="ARBA00022840"/>
    </source>
</evidence>
<dbReference type="GO" id="GO:0043138">
    <property type="term" value="F:3'-5' DNA helicase activity"/>
    <property type="evidence" value="ECO:0007669"/>
    <property type="project" value="UniProtKB-EC"/>
</dbReference>
<protein>
    <recommendedName>
        <fullName evidence="11">ATP-dependent DNA helicase</fullName>
        <ecNumber evidence="11">5.6.2.4</ecNumber>
    </recommendedName>
</protein>
<evidence type="ECO:0000259" key="15">
    <source>
        <dbReference type="PROSITE" id="PS51194"/>
    </source>
</evidence>
<dbReference type="EMBL" id="KV424008">
    <property type="protein sequence ID" value="KZT54726.1"/>
    <property type="molecule type" value="Genomic_DNA"/>
</dbReference>
<evidence type="ECO:0000313" key="17">
    <source>
        <dbReference type="Proteomes" id="UP000076842"/>
    </source>
</evidence>